<accession>A0A077QU01</accession>
<name>A0A077QU01_9BASI</name>
<dbReference type="EMBL" id="HG529577">
    <property type="protein sequence ID" value="CDI53385.1"/>
    <property type="molecule type" value="Genomic_DNA"/>
</dbReference>
<proteinExistence type="predicted"/>
<reference evidence="3" key="1">
    <citation type="journal article" date="2014" name="Genome Biol. Evol.">
        <title>Gene Loss Rather Than Gene Gain Is Associated with a Host Jump from Monocots to Dicots in the Smut Fungus Melanopsichium pennsylvanicum.</title>
        <authorList>
            <person name="Sharma R."/>
            <person name="Mishra B."/>
            <person name="Runge F."/>
            <person name="Thines M."/>
        </authorList>
    </citation>
    <scope>NUCLEOTIDE SEQUENCE</scope>
    <source>
        <strain evidence="3">4</strain>
    </source>
</reference>
<dbReference type="InterPro" id="IPR017850">
    <property type="entry name" value="Alkaline_phosphatase_core_sf"/>
</dbReference>
<feature type="transmembrane region" description="Helical" evidence="2">
    <location>
        <begin position="48"/>
        <end position="67"/>
    </location>
</feature>
<dbReference type="PANTHER" id="PTHR10151">
    <property type="entry name" value="ECTONUCLEOTIDE PYROPHOSPHATASE/PHOSPHODIESTERASE"/>
    <property type="match status" value="1"/>
</dbReference>
<dbReference type="CDD" id="cd16018">
    <property type="entry name" value="Enpp"/>
    <property type="match status" value="1"/>
</dbReference>
<evidence type="ECO:0000313" key="3">
    <source>
        <dbReference type="EMBL" id="CDI53385.1"/>
    </source>
</evidence>
<dbReference type="GO" id="GO:0017111">
    <property type="term" value="F:ribonucleoside triphosphate phosphatase activity"/>
    <property type="evidence" value="ECO:0007669"/>
    <property type="project" value="TreeGrafter"/>
</dbReference>
<dbReference type="GO" id="GO:0009141">
    <property type="term" value="P:nucleoside triphosphate metabolic process"/>
    <property type="evidence" value="ECO:0007669"/>
    <property type="project" value="TreeGrafter"/>
</dbReference>
<feature type="compositionally biased region" description="Polar residues" evidence="1">
    <location>
        <begin position="16"/>
        <end position="29"/>
    </location>
</feature>
<dbReference type="Gene3D" id="3.40.720.10">
    <property type="entry name" value="Alkaline Phosphatase, subunit A"/>
    <property type="match status" value="1"/>
</dbReference>
<feature type="region of interest" description="Disordered" evidence="1">
    <location>
        <begin position="1"/>
        <end position="35"/>
    </location>
</feature>
<organism evidence="3">
    <name type="scientific">Melanopsichium pennsylvanicum 4</name>
    <dbReference type="NCBI Taxonomy" id="1398559"/>
    <lineage>
        <taxon>Eukaryota</taxon>
        <taxon>Fungi</taxon>
        <taxon>Dikarya</taxon>
        <taxon>Basidiomycota</taxon>
        <taxon>Ustilaginomycotina</taxon>
        <taxon>Ustilaginomycetes</taxon>
        <taxon>Ustilaginales</taxon>
        <taxon>Ustilaginaceae</taxon>
        <taxon>Melanopsichium</taxon>
    </lineage>
</organism>
<dbReference type="GO" id="GO:0047429">
    <property type="term" value="F:nucleoside triphosphate diphosphatase activity"/>
    <property type="evidence" value="ECO:0007669"/>
    <property type="project" value="TreeGrafter"/>
</dbReference>
<dbReference type="InterPro" id="IPR002591">
    <property type="entry name" value="Phosphodiest/P_Trfase"/>
</dbReference>
<keyword evidence="2" id="KW-0812">Transmembrane</keyword>
<evidence type="ECO:0000256" key="2">
    <source>
        <dbReference type="SAM" id="Phobius"/>
    </source>
</evidence>
<dbReference type="Gene3D" id="3.30.1360.180">
    <property type="match status" value="1"/>
</dbReference>
<feature type="compositionally biased region" description="Basic and acidic residues" evidence="1">
    <location>
        <begin position="1"/>
        <end position="12"/>
    </location>
</feature>
<evidence type="ECO:0000256" key="1">
    <source>
        <dbReference type="SAM" id="MobiDB-lite"/>
    </source>
</evidence>
<dbReference type="PANTHER" id="PTHR10151:SF120">
    <property type="entry name" value="BIS(5'-ADENOSYL)-TRIPHOSPHATASE"/>
    <property type="match status" value="1"/>
</dbReference>
<keyword evidence="2" id="KW-1133">Transmembrane helix</keyword>
<keyword evidence="2" id="KW-0472">Membrane</keyword>
<dbReference type="SUPFAM" id="SSF53649">
    <property type="entry name" value="Alkaline phosphatase-like"/>
    <property type="match status" value="1"/>
</dbReference>
<dbReference type="AlphaFoldDB" id="A0A077QU01"/>
<dbReference type="FunFam" id="3.30.1360.180:FF:000003">
    <property type="entry name" value="Type I phosphodiesterase/nucleotide pyrophosphatase family protein"/>
    <property type="match status" value="1"/>
</dbReference>
<dbReference type="Pfam" id="PF01663">
    <property type="entry name" value="Phosphodiest"/>
    <property type="match status" value="1"/>
</dbReference>
<sequence length="527" mass="58880">MSSANEARETLLKAKQGTTSLEPDSTTPLLPNVSHGHRNERQLSLRWLSCRLFLALSVIALLISVFHNHLPFFSRPPQSTPSSDLASSVLPNATLSNGTHTFHRTVILISLDGAKPAYLTPTLAPHIASLGTSTPRSRLAAYLQPIFPTLTFPNHWALLSGLYASSHGIVANDFTKASTDQQFYYTSPAHSWNSTWWLGEPIWATAERTGVSSAVLMWPGPPQTSAGAKARYFQKYETGWGLARRLHQILEWIDMDGIDERPSLICAYVPDIDQAAHGYGPESNQALAALKSVDRFVGRLRNELVEKRALGEIVDIVIVSDHGMTTTSNEKLIFLDELLGADIYSKINHRDGWPSAGLRFKGTLAQQRTYAQQAYHRLSKAKGNHSERWSQGWDVYWREDLPERYHLASATVQDRLAPLWMVPQLGWSITTNREMATFANGVYAPVGNHGYDNRESDMRAIFVASGPSFSKMQEEVGQGQKEQWNMQGFVNIQVHNLVSRILGVPERQRAPTNGTWSFWDTHLRAGL</sequence>
<protein>
    <submittedName>
        <fullName evidence="3">Related to nucleotide diphosphatase</fullName>
    </submittedName>
</protein>